<accession>M4ZRV7</accession>
<dbReference type="GeneID" id="15042034"/>
<dbReference type="KEGG" id="vg:15042034"/>
<dbReference type="EMBL" id="AB711120">
    <property type="protein sequence ID" value="BAM99093.1"/>
    <property type="molecule type" value="Genomic_DNA"/>
</dbReference>
<evidence type="ECO:0000313" key="1">
    <source>
        <dbReference type="EMBL" id="BAM99093.1"/>
    </source>
</evidence>
<dbReference type="RefSeq" id="YP_007678039.1">
    <property type="nucleotide sequence ID" value="NC_020883.1"/>
</dbReference>
<reference evidence="1 2" key="1">
    <citation type="journal article" date="2013" name="Virus Genes">
        <title>Complete nucleotide sequence of Bacillus subtilis (natto) bacteriophage PM1, a phage associated with disruption of food production.</title>
        <authorList>
            <person name="Umene K."/>
            <person name="Shiraishi A."/>
        </authorList>
    </citation>
    <scope>NUCLEOTIDE SEQUENCE [LARGE SCALE GENOMIC DNA]</scope>
    <source>
        <strain evidence="1">PM1</strain>
    </source>
</reference>
<protein>
    <submittedName>
        <fullName evidence="1">Uncharacterized protein</fullName>
    </submittedName>
</protein>
<organism evidence="1 2">
    <name type="scientific">Bacillus phage PM1</name>
    <dbReference type="NCBI Taxonomy" id="547228"/>
    <lineage>
        <taxon>Viruses</taxon>
        <taxon>Duplodnaviria</taxon>
        <taxon>Heunggongvirae</taxon>
        <taxon>Uroviricota</taxon>
        <taxon>Caudoviricetes</taxon>
        <taxon>Pemunavirus</taxon>
        <taxon>Pemunavirus PM1</taxon>
    </lineage>
</organism>
<dbReference type="Proteomes" id="UP000011861">
    <property type="component" value="Segment"/>
</dbReference>
<keyword evidence="2" id="KW-1185">Reference proteome</keyword>
<evidence type="ECO:0000313" key="2">
    <source>
        <dbReference type="Proteomes" id="UP000011861"/>
    </source>
</evidence>
<sequence length="125" mass="14490">MKAKRDKKVMIGLESILKNLNLSAIEAYAKENHNNSSIEMKNERMIFSGIEFVNCHPDPLLSDVVKKAETPIAVINDWFCTLFRQHSIELMVQHDPRKEMKIFIDDGGNLIMENVYIFYKTEVSK</sequence>
<name>M4ZRV7_9CAUD</name>
<proteinExistence type="predicted"/>